<dbReference type="EMBL" id="FUKJ01000316">
    <property type="protein sequence ID" value="SJM94214.1"/>
    <property type="molecule type" value="Genomic_DNA"/>
</dbReference>
<dbReference type="CDD" id="cd18731">
    <property type="entry name" value="PIN_NgFitB-like"/>
    <property type="match status" value="1"/>
</dbReference>
<dbReference type="GO" id="GO:0000287">
    <property type="term" value="F:magnesium ion binding"/>
    <property type="evidence" value="ECO:0007669"/>
    <property type="project" value="UniProtKB-UniRule"/>
</dbReference>
<sequence length="138" mass="15589">MIVLDTNIVSEVMRPQPSASVLAWLNQQINHHLFITSVSIAEIGYGLRVLADGQRRKLLQSRFEQFIAQGFEYRILSFDNASARVYADIMGHRKEMGCPMSFPDAQIAAITRTHNSKLATRNIKDFQFCGLDLTNPFG</sequence>
<evidence type="ECO:0000256" key="8">
    <source>
        <dbReference type="HAMAP-Rule" id="MF_00265"/>
    </source>
</evidence>
<dbReference type="InterPro" id="IPR022907">
    <property type="entry name" value="VapC_family"/>
</dbReference>
<accession>A0A1R4HDC7</accession>
<dbReference type="RefSeq" id="WP_087147707.1">
    <property type="nucleotide sequence ID" value="NZ_FUKJ01000316.1"/>
</dbReference>
<dbReference type="OrthoDB" id="9804823at2"/>
<evidence type="ECO:0000256" key="4">
    <source>
        <dbReference type="ARBA" id="ARBA00022723"/>
    </source>
</evidence>
<evidence type="ECO:0000256" key="3">
    <source>
        <dbReference type="ARBA" id="ARBA00022722"/>
    </source>
</evidence>
<evidence type="ECO:0000256" key="1">
    <source>
        <dbReference type="ARBA" id="ARBA00001946"/>
    </source>
</evidence>
<dbReference type="Pfam" id="PF01850">
    <property type="entry name" value="PIN"/>
    <property type="match status" value="1"/>
</dbReference>
<keyword evidence="8" id="KW-0800">Toxin</keyword>
<dbReference type="GO" id="GO:0090729">
    <property type="term" value="F:toxin activity"/>
    <property type="evidence" value="ECO:0007669"/>
    <property type="project" value="UniProtKB-KW"/>
</dbReference>
<dbReference type="SUPFAM" id="SSF88723">
    <property type="entry name" value="PIN domain-like"/>
    <property type="match status" value="1"/>
</dbReference>
<comment type="function">
    <text evidence="8">Toxic component of a toxin-antitoxin (TA) system. An RNase.</text>
</comment>
<dbReference type="InterPro" id="IPR002716">
    <property type="entry name" value="PIN_dom"/>
</dbReference>
<keyword evidence="3 8" id="KW-0540">Nuclease</keyword>
<organism evidence="10 11">
    <name type="scientific">Crenothrix polyspora</name>
    <dbReference type="NCBI Taxonomy" id="360316"/>
    <lineage>
        <taxon>Bacteria</taxon>
        <taxon>Pseudomonadati</taxon>
        <taxon>Pseudomonadota</taxon>
        <taxon>Gammaproteobacteria</taxon>
        <taxon>Methylococcales</taxon>
        <taxon>Crenotrichaceae</taxon>
        <taxon>Crenothrix</taxon>
    </lineage>
</organism>
<name>A0A1R4HDC7_9GAMM</name>
<evidence type="ECO:0000256" key="2">
    <source>
        <dbReference type="ARBA" id="ARBA00022649"/>
    </source>
</evidence>
<evidence type="ECO:0000256" key="6">
    <source>
        <dbReference type="ARBA" id="ARBA00022842"/>
    </source>
</evidence>
<evidence type="ECO:0000313" key="11">
    <source>
        <dbReference type="Proteomes" id="UP000195442"/>
    </source>
</evidence>
<dbReference type="GO" id="GO:0004540">
    <property type="term" value="F:RNA nuclease activity"/>
    <property type="evidence" value="ECO:0007669"/>
    <property type="project" value="InterPro"/>
</dbReference>
<dbReference type="HAMAP" id="MF_00265">
    <property type="entry name" value="VapC_Nob1"/>
    <property type="match status" value="1"/>
</dbReference>
<protein>
    <recommendedName>
        <fullName evidence="8">Ribonuclease VapC</fullName>
        <shortName evidence="8">RNase VapC</shortName>
        <ecNumber evidence="8">3.1.-.-</ecNumber>
    </recommendedName>
    <alternativeName>
        <fullName evidence="8">Toxin VapC</fullName>
    </alternativeName>
</protein>
<dbReference type="InterPro" id="IPR029060">
    <property type="entry name" value="PIN-like_dom_sf"/>
</dbReference>
<gene>
    <name evidence="8 10" type="primary">vapC</name>
    <name evidence="10" type="ORF">CRENPOLYSF2_3830003</name>
</gene>
<evidence type="ECO:0000259" key="9">
    <source>
        <dbReference type="Pfam" id="PF01850"/>
    </source>
</evidence>
<feature type="binding site" evidence="8">
    <location>
        <position position="104"/>
    </location>
    <ligand>
        <name>Mg(2+)</name>
        <dbReference type="ChEBI" id="CHEBI:18420"/>
    </ligand>
</feature>
<evidence type="ECO:0000256" key="5">
    <source>
        <dbReference type="ARBA" id="ARBA00022801"/>
    </source>
</evidence>
<keyword evidence="11" id="KW-1185">Reference proteome</keyword>
<dbReference type="InterPro" id="IPR050556">
    <property type="entry name" value="Type_II_TA_system_RNase"/>
</dbReference>
<comment type="cofactor">
    <cofactor evidence="1 8">
        <name>Mg(2+)</name>
        <dbReference type="ChEBI" id="CHEBI:18420"/>
    </cofactor>
</comment>
<evidence type="ECO:0000313" key="10">
    <source>
        <dbReference type="EMBL" id="SJM94214.1"/>
    </source>
</evidence>
<dbReference type="Gene3D" id="3.40.50.1010">
    <property type="entry name" value="5'-nuclease"/>
    <property type="match status" value="1"/>
</dbReference>
<keyword evidence="2 8" id="KW-1277">Toxin-antitoxin system</keyword>
<dbReference type="Proteomes" id="UP000195442">
    <property type="component" value="Unassembled WGS sequence"/>
</dbReference>
<keyword evidence="4 8" id="KW-0479">Metal-binding</keyword>
<dbReference type="GO" id="GO:0016787">
    <property type="term" value="F:hydrolase activity"/>
    <property type="evidence" value="ECO:0007669"/>
    <property type="project" value="UniProtKB-KW"/>
</dbReference>
<dbReference type="EC" id="3.1.-.-" evidence="8"/>
<feature type="binding site" evidence="8">
    <location>
        <position position="5"/>
    </location>
    <ligand>
        <name>Mg(2+)</name>
        <dbReference type="ChEBI" id="CHEBI:18420"/>
    </ligand>
</feature>
<keyword evidence="6 8" id="KW-0460">Magnesium</keyword>
<dbReference type="AlphaFoldDB" id="A0A1R4HDC7"/>
<feature type="domain" description="PIN" evidence="9">
    <location>
        <begin position="2"/>
        <end position="122"/>
    </location>
</feature>
<proteinExistence type="inferred from homology"/>
<evidence type="ECO:0000256" key="7">
    <source>
        <dbReference type="ARBA" id="ARBA00038093"/>
    </source>
</evidence>
<dbReference type="PANTHER" id="PTHR33653:SF1">
    <property type="entry name" value="RIBONUCLEASE VAPC2"/>
    <property type="match status" value="1"/>
</dbReference>
<comment type="similarity">
    <text evidence="7 8">Belongs to the PINc/VapC protein family.</text>
</comment>
<dbReference type="PANTHER" id="PTHR33653">
    <property type="entry name" value="RIBONUCLEASE VAPC2"/>
    <property type="match status" value="1"/>
</dbReference>
<reference evidence="11" key="1">
    <citation type="submission" date="2017-02" db="EMBL/GenBank/DDBJ databases">
        <authorList>
            <person name="Daims H."/>
        </authorList>
    </citation>
    <scope>NUCLEOTIDE SEQUENCE [LARGE SCALE GENOMIC DNA]</scope>
</reference>
<keyword evidence="5 8" id="KW-0378">Hydrolase</keyword>